<sequence>MVPNSPTDALGLHAPTIRDLLVQAARSRHSRFAEAHQISESRYAMGFGTQWRDLLDDAHEALTARGFQSYKLPPANYKLPVVNDCLVYLWRVPEAVDAVASFATSPTKRNGFIAPPLDPILFDPALLAGPEPVEAADDETELERVVREVGDTMPLVLVMIQSSPRQLQSIEWAIAELNHVTDEVVLRGHESIWQPELNAADASFDVESFDSGVPVVPAVELQKQEATQSDA</sequence>
<evidence type="ECO:0000313" key="1">
    <source>
        <dbReference type="EMBL" id="TDL34043.1"/>
    </source>
</evidence>
<dbReference type="OrthoDB" id="4571398at2"/>
<proteinExistence type="predicted"/>
<protein>
    <submittedName>
        <fullName evidence="1">Uncharacterized protein</fullName>
    </submittedName>
</protein>
<gene>
    <name evidence="1" type="ORF">E2R57_16175</name>
</gene>
<reference evidence="1 2" key="1">
    <citation type="submission" date="2019-03" db="EMBL/GenBank/DDBJ databases">
        <title>Genome Sequencing and Assembly of Various Microbes Isolated from Partially Reclaimed Soil and Acid Mine Drainage (AMD) Site.</title>
        <authorList>
            <person name="Steinbock B."/>
            <person name="Bechtold R."/>
            <person name="Sevigny J.L."/>
            <person name="Thomas D."/>
            <person name="Cuthill L.R."/>
            <person name="Aveiro Johannsen E.J."/>
            <person name="Thomas K."/>
            <person name="Ghosh A."/>
        </authorList>
    </citation>
    <scope>NUCLEOTIDE SEQUENCE [LARGE SCALE GENOMIC DNA]</scope>
    <source>
        <strain evidence="1 2">S-A1</strain>
    </source>
</reference>
<dbReference type="EMBL" id="SMZQ01000009">
    <property type="protein sequence ID" value="TDL34043.1"/>
    <property type="molecule type" value="Genomic_DNA"/>
</dbReference>
<comment type="caution">
    <text evidence="1">The sequence shown here is derived from an EMBL/GenBank/DDBJ whole genome shotgun (WGS) entry which is preliminary data.</text>
</comment>
<dbReference type="AlphaFoldDB" id="A0A4R5XR38"/>
<organism evidence="1 2">
    <name type="scientific">Arthrobacter nitrophenolicus</name>
    <dbReference type="NCBI Taxonomy" id="683150"/>
    <lineage>
        <taxon>Bacteria</taxon>
        <taxon>Bacillati</taxon>
        <taxon>Actinomycetota</taxon>
        <taxon>Actinomycetes</taxon>
        <taxon>Micrococcales</taxon>
        <taxon>Micrococcaceae</taxon>
        <taxon>Arthrobacter</taxon>
    </lineage>
</organism>
<evidence type="ECO:0000313" key="2">
    <source>
        <dbReference type="Proteomes" id="UP000294621"/>
    </source>
</evidence>
<name>A0A4R5XR38_9MICC</name>
<accession>A0A4R5XR38</accession>
<dbReference type="Proteomes" id="UP000294621">
    <property type="component" value="Unassembled WGS sequence"/>
</dbReference>